<evidence type="ECO:0000256" key="1">
    <source>
        <dbReference type="ARBA" id="ARBA00022737"/>
    </source>
</evidence>
<feature type="domain" description="BTB" evidence="4">
    <location>
        <begin position="452"/>
        <end position="518"/>
    </location>
</feature>
<dbReference type="InterPro" id="IPR000408">
    <property type="entry name" value="Reg_chr_condens"/>
</dbReference>
<dbReference type="InterPro" id="IPR051625">
    <property type="entry name" value="Signaling_Regulatory_Domain"/>
</dbReference>
<feature type="repeat" description="RCC1" evidence="2">
    <location>
        <begin position="212"/>
        <end position="264"/>
    </location>
</feature>
<name>A0A7R9QM83_9ACAR</name>
<dbReference type="PRINTS" id="PR00633">
    <property type="entry name" value="RCCNDNSATION"/>
</dbReference>
<proteinExistence type="predicted"/>
<dbReference type="PANTHER" id="PTHR22872">
    <property type="entry name" value="BTK-BINDING PROTEIN-RELATED"/>
    <property type="match status" value="1"/>
</dbReference>
<evidence type="ECO:0000256" key="3">
    <source>
        <dbReference type="SAM" id="Phobius"/>
    </source>
</evidence>
<keyword evidence="3" id="KW-0812">Transmembrane</keyword>
<dbReference type="Pfam" id="PF25390">
    <property type="entry name" value="WD40_RLD"/>
    <property type="match status" value="1"/>
</dbReference>
<sequence length="612" mass="68685">MQMDTEGRYLYNSLSPKKTECCALWQWKSCLISTVMSAPDYCDTKGVANLFISSYCRDYLESADNCGPFWTEWKIILLSVFGSLIAILLTICCADCVRYKYRIQKQRTLYKANRDKISGEDLLSLDTRLKIGSTDKWVVFSLMDEEFVAKIHSFVIYGNTGTDIIVITKDDEVFHTTTANVNQMNKIDMLSKKGVKKISTGAKHVCALTSNGEVYVWGENESYQLGTGDTTASAIPLLLNFNLTNEKIVDIACGGNHSLALTDGGHVYAWGLNSSGEIGNGTVNNQSTPYKLGLANTQANQPLPNQMAYFDEMTVSKVVCGYAHTLVLTDEGHLYAIGNNSNGELGTGNVTAQTTPNKLDAKLGRFIDIASIHYTRISTAVTVKGKHYVWGQCQSPYGDLVNPTEVKVDSLHHMFAMFATPRVTDYPIVMSEHPDSPVLHSLCKCFNDRLTSTFKFIVERKPIHVHEDYLIMRCEHLRTIFADMDKGAEKELEMNEYSYVVYEAFLRYLYTGEVYVEPESGIELLDLAEKYCETDLKIKCVRLLRKGITIENVALIYSAAIHKKVTELEDLCFKFALAHITAVTQTPTFDSLEQRIYKNFIAKASVKGVFKR</sequence>
<dbReference type="OrthoDB" id="10051363at2759"/>
<dbReference type="PROSITE" id="PS50097">
    <property type="entry name" value="BTB"/>
    <property type="match status" value="1"/>
</dbReference>
<evidence type="ECO:0000313" key="5">
    <source>
        <dbReference type="EMBL" id="CAD7649479.1"/>
    </source>
</evidence>
<keyword evidence="1" id="KW-0677">Repeat</keyword>
<dbReference type="SMART" id="SM00225">
    <property type="entry name" value="BTB"/>
    <property type="match status" value="1"/>
</dbReference>
<dbReference type="Gene3D" id="3.30.710.10">
    <property type="entry name" value="Potassium Channel Kv1.1, Chain A"/>
    <property type="match status" value="1"/>
</dbReference>
<reference evidence="5" key="1">
    <citation type="submission" date="2020-11" db="EMBL/GenBank/DDBJ databases">
        <authorList>
            <person name="Tran Van P."/>
        </authorList>
    </citation>
    <scope>NUCLEOTIDE SEQUENCE</scope>
</reference>
<dbReference type="AlphaFoldDB" id="A0A7R9QM83"/>
<dbReference type="InterPro" id="IPR000210">
    <property type="entry name" value="BTB/POZ_dom"/>
</dbReference>
<feature type="repeat" description="RCC1" evidence="2">
    <location>
        <begin position="265"/>
        <end position="331"/>
    </location>
</feature>
<accession>A0A7R9QM83</accession>
<gene>
    <name evidence="5" type="ORF">ONB1V03_LOCUS7314</name>
</gene>
<keyword evidence="6" id="KW-1185">Reference proteome</keyword>
<dbReference type="Pfam" id="PF00651">
    <property type="entry name" value="BTB"/>
    <property type="match status" value="1"/>
</dbReference>
<dbReference type="InterPro" id="IPR009091">
    <property type="entry name" value="RCC1/BLIP-II"/>
</dbReference>
<dbReference type="EMBL" id="CAJPVJ010003659">
    <property type="protein sequence ID" value="CAG2167817.1"/>
    <property type="molecule type" value="Genomic_DNA"/>
</dbReference>
<dbReference type="EMBL" id="OC918484">
    <property type="protein sequence ID" value="CAD7649479.1"/>
    <property type="molecule type" value="Genomic_DNA"/>
</dbReference>
<dbReference type="SUPFAM" id="SSF54695">
    <property type="entry name" value="POZ domain"/>
    <property type="match status" value="1"/>
</dbReference>
<feature type="transmembrane region" description="Helical" evidence="3">
    <location>
        <begin position="75"/>
        <end position="97"/>
    </location>
</feature>
<evidence type="ECO:0000259" key="4">
    <source>
        <dbReference type="PROSITE" id="PS50097"/>
    </source>
</evidence>
<dbReference type="PROSITE" id="PS00626">
    <property type="entry name" value="RCC1_2"/>
    <property type="match status" value="1"/>
</dbReference>
<dbReference type="Proteomes" id="UP000728032">
    <property type="component" value="Unassembled WGS sequence"/>
</dbReference>
<evidence type="ECO:0000256" key="2">
    <source>
        <dbReference type="PROSITE-ProRule" id="PRU00235"/>
    </source>
</evidence>
<keyword evidence="3" id="KW-1133">Transmembrane helix</keyword>
<dbReference type="CDD" id="cd18298">
    <property type="entry name" value="BTB_POZ_RCBTB1_2"/>
    <property type="match status" value="1"/>
</dbReference>
<protein>
    <recommendedName>
        <fullName evidence="4">BTB domain-containing protein</fullName>
    </recommendedName>
</protein>
<dbReference type="InterPro" id="IPR011333">
    <property type="entry name" value="SKP1/BTB/POZ_sf"/>
</dbReference>
<dbReference type="Gene3D" id="2.130.10.30">
    <property type="entry name" value="Regulator of chromosome condensation 1/beta-lactamase-inhibitor protein II"/>
    <property type="match status" value="2"/>
</dbReference>
<organism evidence="5">
    <name type="scientific">Oppiella nova</name>
    <dbReference type="NCBI Taxonomy" id="334625"/>
    <lineage>
        <taxon>Eukaryota</taxon>
        <taxon>Metazoa</taxon>
        <taxon>Ecdysozoa</taxon>
        <taxon>Arthropoda</taxon>
        <taxon>Chelicerata</taxon>
        <taxon>Arachnida</taxon>
        <taxon>Acari</taxon>
        <taxon>Acariformes</taxon>
        <taxon>Sarcoptiformes</taxon>
        <taxon>Oribatida</taxon>
        <taxon>Brachypylina</taxon>
        <taxon>Oppioidea</taxon>
        <taxon>Oppiidae</taxon>
        <taxon>Oppiella</taxon>
    </lineage>
</organism>
<dbReference type="InterPro" id="IPR058923">
    <property type="entry name" value="RCC1-like_dom"/>
</dbReference>
<dbReference type="PROSITE" id="PS50012">
    <property type="entry name" value="RCC1_3"/>
    <property type="match status" value="2"/>
</dbReference>
<evidence type="ECO:0000313" key="6">
    <source>
        <dbReference type="Proteomes" id="UP000728032"/>
    </source>
</evidence>
<keyword evidence="3" id="KW-0472">Membrane</keyword>
<dbReference type="SUPFAM" id="SSF50985">
    <property type="entry name" value="RCC1/BLIP-II"/>
    <property type="match status" value="1"/>
</dbReference>